<evidence type="ECO:0000313" key="1">
    <source>
        <dbReference type="EMBL" id="QDE41085.1"/>
    </source>
</evidence>
<reference evidence="1 2" key="1">
    <citation type="submission" date="2019-06" db="EMBL/GenBank/DDBJ databases">
        <title>A complete genome sequence for Luteibacter pinisoli MAH-14.</title>
        <authorList>
            <person name="Baltrus D.A."/>
        </authorList>
    </citation>
    <scope>NUCLEOTIDE SEQUENCE [LARGE SCALE GENOMIC DNA]</scope>
    <source>
        <strain evidence="1 2">MAH-14</strain>
    </source>
</reference>
<accession>A0A4Y5ZA36</accession>
<gene>
    <name evidence="1" type="ORF">FIV34_18675</name>
</gene>
<organism evidence="1 2">
    <name type="scientific">Luteibacter pinisoli</name>
    <dbReference type="NCBI Taxonomy" id="2589080"/>
    <lineage>
        <taxon>Bacteria</taxon>
        <taxon>Pseudomonadati</taxon>
        <taxon>Pseudomonadota</taxon>
        <taxon>Gammaproteobacteria</taxon>
        <taxon>Lysobacterales</taxon>
        <taxon>Rhodanobacteraceae</taxon>
        <taxon>Luteibacter</taxon>
    </lineage>
</organism>
<keyword evidence="2" id="KW-1185">Reference proteome</keyword>
<proteinExistence type="predicted"/>
<protein>
    <submittedName>
        <fullName evidence="1">Uncharacterized protein</fullName>
    </submittedName>
</protein>
<evidence type="ECO:0000313" key="2">
    <source>
        <dbReference type="Proteomes" id="UP000316093"/>
    </source>
</evidence>
<dbReference type="KEGG" id="lpy:FIV34_18675"/>
<sequence length="202" mass="22077">MTGSRGWLAVKGKDGDAVFAALDLVPSGEVSAHARRGMSVALPNGWFVVVTRFASPLLTEDSLLPLSEGCKVVAVRWDEFSGSMVTAYENGKPAWHVEHHADSAVRALSTSGELPPTFDILHARFEAEQDAADALGNDVDCFQALPVELAETVTGFEYDMGAGAYGVPAFDGWKITQETTPRAASRRLKRMARAHRPWWKFW</sequence>
<dbReference type="EMBL" id="CP041046">
    <property type="protein sequence ID" value="QDE41085.1"/>
    <property type="molecule type" value="Genomic_DNA"/>
</dbReference>
<dbReference type="Proteomes" id="UP000316093">
    <property type="component" value="Chromosome"/>
</dbReference>
<name>A0A4Y5ZA36_9GAMM</name>
<dbReference type="AlphaFoldDB" id="A0A4Y5ZA36"/>
<dbReference type="RefSeq" id="WP_139985009.1">
    <property type="nucleotide sequence ID" value="NZ_CP041046.1"/>
</dbReference>
<dbReference type="OrthoDB" id="5948290at2"/>